<accession>A0ABT1C8U1</accession>
<gene>
    <name evidence="2" type="ORF">NGM99_15850</name>
</gene>
<dbReference type="EMBL" id="JAMXQS010000007">
    <property type="protein sequence ID" value="MCO6051258.1"/>
    <property type="molecule type" value="Genomic_DNA"/>
</dbReference>
<dbReference type="Proteomes" id="UP001205906">
    <property type="component" value="Unassembled WGS sequence"/>
</dbReference>
<evidence type="ECO:0000313" key="2">
    <source>
        <dbReference type="EMBL" id="MCO6051258.1"/>
    </source>
</evidence>
<sequence length="396" mass="43124">MRVKAASTLVYSPEGDALVACNFLTKQVFHCEVETLRLLSDLSEWTDAADLAQRYELSVPETRDLLQRLIDVSALVRADSAEALREDDFAAHWAWSVPTALMHFTLEDRPFMALEEAEDRQVEKASLGNVPELARTNRDLAEVVELPDPFETSALLRFMAGRRTVRGATAAPITLSQLSETLFAGLGILGETTNRAGRLPLKLTPSGGARNPYEAYVFAYRVEGLEPGIYHYSASEHTLGRVPSDALPSGGEVIGGQDWADSMACSIVLCAHFERTMWKYDDPNAYRVVLIEAGHVGQNIMLAATQHGLTACPSAALSHETIRSAIGLEGVTISPVYALALGVPDAEPEISRFPRWKNALASTGQNDPAAPAGTESSDELRLLLAMAEAEIENFKR</sequence>
<dbReference type="NCBIfam" id="TIGR03605">
    <property type="entry name" value="antibiot_sagB"/>
    <property type="match status" value="1"/>
</dbReference>
<dbReference type="SUPFAM" id="SSF55469">
    <property type="entry name" value="FMN-dependent nitroreductase-like"/>
    <property type="match status" value="1"/>
</dbReference>
<dbReference type="InterPro" id="IPR029479">
    <property type="entry name" value="Nitroreductase"/>
</dbReference>
<dbReference type="RefSeq" id="WP_252820616.1">
    <property type="nucleotide sequence ID" value="NZ_JAMXQS010000007.1"/>
</dbReference>
<keyword evidence="3" id="KW-1185">Reference proteome</keyword>
<dbReference type="InterPro" id="IPR000415">
    <property type="entry name" value="Nitroreductase-like"/>
</dbReference>
<comment type="caution">
    <text evidence="2">The sequence shown here is derived from an EMBL/GenBank/DDBJ whole genome shotgun (WGS) entry which is preliminary data.</text>
</comment>
<name>A0ABT1C8U1_9HYPH</name>
<dbReference type="Pfam" id="PF00881">
    <property type="entry name" value="Nitroreductase"/>
    <property type="match status" value="1"/>
</dbReference>
<evidence type="ECO:0000313" key="3">
    <source>
        <dbReference type="Proteomes" id="UP001205906"/>
    </source>
</evidence>
<organism evidence="2 3">
    <name type="scientific">Mesorhizobium liriopis</name>
    <dbReference type="NCBI Taxonomy" id="2953882"/>
    <lineage>
        <taxon>Bacteria</taxon>
        <taxon>Pseudomonadati</taxon>
        <taxon>Pseudomonadota</taxon>
        <taxon>Alphaproteobacteria</taxon>
        <taxon>Hyphomicrobiales</taxon>
        <taxon>Phyllobacteriaceae</taxon>
        <taxon>Mesorhizobium</taxon>
    </lineage>
</organism>
<feature type="domain" description="Nitroreductase" evidence="1">
    <location>
        <begin position="160"/>
        <end position="342"/>
    </location>
</feature>
<dbReference type="InterPro" id="IPR052544">
    <property type="entry name" value="Bacteriocin_Proc_Enz"/>
</dbReference>
<dbReference type="InterPro" id="IPR020051">
    <property type="entry name" value="SagB-type_dehydrogenase"/>
</dbReference>
<evidence type="ECO:0000259" key="1">
    <source>
        <dbReference type="Pfam" id="PF00881"/>
    </source>
</evidence>
<dbReference type="CDD" id="cd02142">
    <property type="entry name" value="McbC_SagB-like_oxidoreductase"/>
    <property type="match status" value="1"/>
</dbReference>
<dbReference type="PANTHER" id="PTHR43745">
    <property type="entry name" value="NITROREDUCTASE MJ1384-RELATED"/>
    <property type="match status" value="1"/>
</dbReference>
<dbReference type="Gene3D" id="3.40.109.10">
    <property type="entry name" value="NADH Oxidase"/>
    <property type="match status" value="1"/>
</dbReference>
<proteinExistence type="predicted"/>
<protein>
    <submittedName>
        <fullName evidence="2">SagB/ThcOx family dehydrogenase</fullName>
    </submittedName>
</protein>
<dbReference type="PANTHER" id="PTHR43745:SF2">
    <property type="entry name" value="NITROREDUCTASE MJ1384-RELATED"/>
    <property type="match status" value="1"/>
</dbReference>
<reference evidence="2 3" key="1">
    <citation type="submission" date="2022-06" db="EMBL/GenBank/DDBJ databases">
        <title>Mesorhizobium sp. strain RP14 Genome sequencing and assembly.</title>
        <authorList>
            <person name="Kim I."/>
        </authorList>
    </citation>
    <scope>NUCLEOTIDE SEQUENCE [LARGE SCALE GENOMIC DNA]</scope>
    <source>
        <strain evidence="3">RP14(2022)</strain>
    </source>
</reference>